<organism evidence="2 3">
    <name type="scientific">Scyliorhinus torazame</name>
    <name type="common">Cloudy catshark</name>
    <name type="synonym">Catulus torazame</name>
    <dbReference type="NCBI Taxonomy" id="75743"/>
    <lineage>
        <taxon>Eukaryota</taxon>
        <taxon>Metazoa</taxon>
        <taxon>Chordata</taxon>
        <taxon>Craniata</taxon>
        <taxon>Vertebrata</taxon>
        <taxon>Chondrichthyes</taxon>
        <taxon>Elasmobranchii</taxon>
        <taxon>Galeomorphii</taxon>
        <taxon>Galeoidea</taxon>
        <taxon>Carcharhiniformes</taxon>
        <taxon>Scyliorhinidae</taxon>
        <taxon>Scyliorhinus</taxon>
    </lineage>
</organism>
<dbReference type="Proteomes" id="UP000288216">
    <property type="component" value="Unassembled WGS sequence"/>
</dbReference>
<dbReference type="EMBL" id="BFAA01005820">
    <property type="protein sequence ID" value="GCB67877.1"/>
    <property type="molecule type" value="Genomic_DNA"/>
</dbReference>
<keyword evidence="3" id="KW-1185">Reference proteome</keyword>
<evidence type="ECO:0000256" key="1">
    <source>
        <dbReference type="SAM" id="MobiDB-lite"/>
    </source>
</evidence>
<dbReference type="AlphaFoldDB" id="A0A401P437"/>
<feature type="compositionally biased region" description="Basic and acidic residues" evidence="1">
    <location>
        <begin position="77"/>
        <end position="88"/>
    </location>
</feature>
<gene>
    <name evidence="2" type="ORF">scyTo_0012202</name>
</gene>
<accession>A0A401P437</accession>
<feature type="region of interest" description="Disordered" evidence="1">
    <location>
        <begin position="68"/>
        <end position="88"/>
    </location>
</feature>
<comment type="caution">
    <text evidence="2">The sequence shown here is derived from an EMBL/GenBank/DDBJ whole genome shotgun (WGS) entry which is preliminary data.</text>
</comment>
<sequence length="122" mass="14257">MSRRHTRLNLPLLYSNPKANHSPNQDRNISATFRRLSQLPGRLLLHKELSSSLDKRQPRFHHILLGTPSVPDVQASTKEDHEETSKMFDKKAEFRKKLKTIKEKTGKRGTKFVDLSDAMWYF</sequence>
<dbReference type="OMA" id="DEDLWRT"/>
<feature type="region of interest" description="Disordered" evidence="1">
    <location>
        <begin position="1"/>
        <end position="26"/>
    </location>
</feature>
<dbReference type="OrthoDB" id="9949805at2759"/>
<evidence type="ECO:0000313" key="3">
    <source>
        <dbReference type="Proteomes" id="UP000288216"/>
    </source>
</evidence>
<evidence type="ECO:0000313" key="2">
    <source>
        <dbReference type="EMBL" id="GCB67877.1"/>
    </source>
</evidence>
<proteinExistence type="predicted"/>
<name>A0A401P437_SCYTO</name>
<reference evidence="2 3" key="1">
    <citation type="journal article" date="2018" name="Nat. Ecol. Evol.">
        <title>Shark genomes provide insights into elasmobranch evolution and the origin of vertebrates.</title>
        <authorList>
            <person name="Hara Y"/>
            <person name="Yamaguchi K"/>
            <person name="Onimaru K"/>
            <person name="Kadota M"/>
            <person name="Koyanagi M"/>
            <person name="Keeley SD"/>
            <person name="Tatsumi K"/>
            <person name="Tanaka K"/>
            <person name="Motone F"/>
            <person name="Kageyama Y"/>
            <person name="Nozu R"/>
            <person name="Adachi N"/>
            <person name="Nishimura O"/>
            <person name="Nakagawa R"/>
            <person name="Tanegashima C"/>
            <person name="Kiyatake I"/>
            <person name="Matsumoto R"/>
            <person name="Murakumo K"/>
            <person name="Nishida K"/>
            <person name="Terakita A"/>
            <person name="Kuratani S"/>
            <person name="Sato K"/>
            <person name="Hyodo S Kuraku.S."/>
        </authorList>
    </citation>
    <scope>NUCLEOTIDE SEQUENCE [LARGE SCALE GENOMIC DNA]</scope>
</reference>
<feature type="compositionally biased region" description="Polar residues" evidence="1">
    <location>
        <begin position="17"/>
        <end position="26"/>
    </location>
</feature>
<protein>
    <submittedName>
        <fullName evidence="2">Uncharacterized protein</fullName>
    </submittedName>
</protein>